<proteinExistence type="predicted"/>
<organism evidence="5 6">
    <name type="scientific">Gossypium arboreum</name>
    <name type="common">Tree cotton</name>
    <name type="synonym">Gossypium nanking</name>
    <dbReference type="NCBI Taxonomy" id="29729"/>
    <lineage>
        <taxon>Eukaryota</taxon>
        <taxon>Viridiplantae</taxon>
        <taxon>Streptophyta</taxon>
        <taxon>Embryophyta</taxon>
        <taxon>Tracheophyta</taxon>
        <taxon>Spermatophyta</taxon>
        <taxon>Magnoliopsida</taxon>
        <taxon>eudicotyledons</taxon>
        <taxon>Gunneridae</taxon>
        <taxon>Pentapetalae</taxon>
        <taxon>rosids</taxon>
        <taxon>malvids</taxon>
        <taxon>Malvales</taxon>
        <taxon>Malvaceae</taxon>
        <taxon>Malvoideae</taxon>
        <taxon>Gossypium</taxon>
    </lineage>
</organism>
<evidence type="ECO:0000256" key="3">
    <source>
        <dbReference type="SAM" id="MobiDB-lite"/>
    </source>
</evidence>
<dbReference type="PANTHER" id="PTHR31747:SF17">
    <property type="entry name" value="PROTEIN LOL2"/>
    <property type="match status" value="1"/>
</dbReference>
<evidence type="ECO:0000313" key="5">
    <source>
        <dbReference type="EMBL" id="KAK5831392.1"/>
    </source>
</evidence>
<gene>
    <name evidence="5" type="ORF">PVK06_015189</name>
</gene>
<dbReference type="PANTHER" id="PTHR31747">
    <property type="entry name" value="PROTEIN LSD1"/>
    <property type="match status" value="1"/>
</dbReference>
<dbReference type="InterPro" id="IPR005735">
    <property type="entry name" value="Znf_LSD1"/>
</dbReference>
<dbReference type="NCBIfam" id="TIGR01053">
    <property type="entry name" value="LSD1"/>
    <property type="match status" value="2"/>
</dbReference>
<dbReference type="Pfam" id="PF06943">
    <property type="entry name" value="zf-LSD1"/>
    <property type="match status" value="2"/>
</dbReference>
<keyword evidence="6" id="KW-1185">Reference proteome</keyword>
<dbReference type="InterPro" id="IPR040319">
    <property type="entry name" value="LSD1-like"/>
</dbReference>
<comment type="subcellular location">
    <subcellularLocation>
        <location evidence="1">Nucleus</location>
    </subcellularLocation>
</comment>
<feature type="domain" description="Zinc finger LSD1-type" evidence="4">
    <location>
        <begin position="123"/>
        <end position="147"/>
    </location>
</feature>
<name>A0ABR0PX75_GOSAR</name>
<dbReference type="Proteomes" id="UP001358586">
    <property type="component" value="Chromosome 5"/>
</dbReference>
<protein>
    <recommendedName>
        <fullName evidence="4">Zinc finger LSD1-type domain-containing protein</fullName>
    </recommendedName>
</protein>
<feature type="domain" description="Zinc finger LSD1-type" evidence="4">
    <location>
        <begin position="85"/>
        <end position="109"/>
    </location>
</feature>
<evidence type="ECO:0000259" key="4">
    <source>
        <dbReference type="Pfam" id="PF06943"/>
    </source>
</evidence>
<keyword evidence="2" id="KW-0539">Nucleus</keyword>
<reference evidence="5 6" key="1">
    <citation type="submission" date="2023-03" db="EMBL/GenBank/DDBJ databases">
        <title>WGS of Gossypium arboreum.</title>
        <authorList>
            <person name="Yu D."/>
        </authorList>
    </citation>
    <scope>NUCLEOTIDE SEQUENCE [LARGE SCALE GENOMIC DNA]</scope>
    <source>
        <tissue evidence="5">Leaf</tissue>
    </source>
</reference>
<sequence>MGRADAGSSRPPPSPLIFSGSDPYSVSDRVDTGTAPQIAESGSSPPPPLVFAGSDPYRVSDRVDTSTASQIAPSPEMAQMAQMVCGSCRQLLSYPEGTRQAKCSCCETVNFVLEAHQVGLVRCDSCALLLMYPYGSSSVKCSSCLSVTEIGGLQTEFLIKLLPFGTSQSHLSKQF</sequence>
<comment type="caution">
    <text evidence="5">The sequence shown here is derived from an EMBL/GenBank/DDBJ whole genome shotgun (WGS) entry which is preliminary data.</text>
</comment>
<evidence type="ECO:0000256" key="2">
    <source>
        <dbReference type="ARBA" id="ARBA00023242"/>
    </source>
</evidence>
<evidence type="ECO:0000313" key="6">
    <source>
        <dbReference type="Proteomes" id="UP001358586"/>
    </source>
</evidence>
<evidence type="ECO:0000256" key="1">
    <source>
        <dbReference type="ARBA" id="ARBA00004123"/>
    </source>
</evidence>
<feature type="region of interest" description="Disordered" evidence="3">
    <location>
        <begin position="1"/>
        <end position="49"/>
    </location>
</feature>
<accession>A0ABR0PX75</accession>
<dbReference type="EMBL" id="JARKNE010000005">
    <property type="protein sequence ID" value="KAK5831392.1"/>
    <property type="molecule type" value="Genomic_DNA"/>
</dbReference>